<dbReference type="AlphaFoldDB" id="A0A1I7S3T3"/>
<feature type="compositionally biased region" description="Basic and acidic residues" evidence="1">
    <location>
        <begin position="332"/>
        <end position="348"/>
    </location>
</feature>
<dbReference type="SMR" id="A0A1I7S3T3"/>
<dbReference type="EMBL" id="CAJFDI010000004">
    <property type="protein sequence ID" value="CAD5226923.1"/>
    <property type="molecule type" value="Genomic_DNA"/>
</dbReference>
<dbReference type="GO" id="GO:0004672">
    <property type="term" value="F:protein kinase activity"/>
    <property type="evidence" value="ECO:0007669"/>
    <property type="project" value="InterPro"/>
</dbReference>
<reference evidence="6" key="1">
    <citation type="submission" date="2016-11" db="UniProtKB">
        <authorList>
            <consortium name="WormBaseParasite"/>
        </authorList>
    </citation>
    <scope>IDENTIFICATION</scope>
</reference>
<gene>
    <name evidence="3" type="ORF">BXYJ_LOCUS9468</name>
</gene>
<dbReference type="InterPro" id="IPR011009">
    <property type="entry name" value="Kinase-like_dom_sf"/>
</dbReference>
<evidence type="ECO:0000313" key="3">
    <source>
        <dbReference type="EMBL" id="CAD5226923.1"/>
    </source>
</evidence>
<dbReference type="Proteomes" id="UP000582659">
    <property type="component" value="Unassembled WGS sequence"/>
</dbReference>
<dbReference type="GO" id="GO:0005524">
    <property type="term" value="F:ATP binding"/>
    <property type="evidence" value="ECO:0007669"/>
    <property type="project" value="InterPro"/>
</dbReference>
<dbReference type="OrthoDB" id="10395857at2759"/>
<evidence type="ECO:0000256" key="1">
    <source>
        <dbReference type="SAM" id="MobiDB-lite"/>
    </source>
</evidence>
<dbReference type="InterPro" id="IPR050235">
    <property type="entry name" value="CK1_Ser-Thr_kinase"/>
</dbReference>
<dbReference type="EMBL" id="CAJFCV020000004">
    <property type="protein sequence ID" value="CAG9116505.1"/>
    <property type="molecule type" value="Genomic_DNA"/>
</dbReference>
<evidence type="ECO:0000313" key="6">
    <source>
        <dbReference type="WBParaSite" id="BXY_0766400.1"/>
    </source>
</evidence>
<dbReference type="WBParaSite" id="BXY_0766400.1">
    <property type="protein sequence ID" value="BXY_0766400.1"/>
    <property type="gene ID" value="BXY_0766400"/>
</dbReference>
<dbReference type="PANTHER" id="PTHR11909">
    <property type="entry name" value="CASEIN KINASE-RELATED"/>
    <property type="match status" value="1"/>
</dbReference>
<sequence length="369" mass="42726">MSQPDKKIKEPICPTIKLPELIQGERLKGAKGSYRVEKKLKDIENCRIYLVFLNDDKENDKKMEAKIQTKGESSGFWRRFKNEIAILEAAKRYEERCPNLVHIQDKGELRDIEFIILPHFSHDVEKLYKFLGKFNPEETYKISYHMAEGLRQLHAMDVFHGYIRLGCYVVSGTEQIKLTDFGHSYTSQTDQDRPKEIDAYIKPHEYSARCAHVSIMGAYKDDLESLGYCIASLLHRRALPWRRARPKLMLKLKKKFMSNPSESLEADKVPPSFHKIFNLVETTRRDEKINFNAVFQILDSCALEMKVPLESKDIYFGMLQRKQPSKEYSGSHSKETSGDETKSKDNLELKGPSQNVIKDPPIPPGKTKH</sequence>
<proteinExistence type="predicted"/>
<evidence type="ECO:0000259" key="2">
    <source>
        <dbReference type="PROSITE" id="PS50011"/>
    </source>
</evidence>
<organism evidence="4 6">
    <name type="scientific">Bursaphelenchus xylophilus</name>
    <name type="common">Pinewood nematode worm</name>
    <name type="synonym">Aphelenchoides xylophilus</name>
    <dbReference type="NCBI Taxonomy" id="6326"/>
    <lineage>
        <taxon>Eukaryota</taxon>
        <taxon>Metazoa</taxon>
        <taxon>Ecdysozoa</taxon>
        <taxon>Nematoda</taxon>
        <taxon>Chromadorea</taxon>
        <taxon>Rhabditida</taxon>
        <taxon>Tylenchina</taxon>
        <taxon>Tylenchomorpha</taxon>
        <taxon>Aphelenchoidea</taxon>
        <taxon>Aphelenchoididae</taxon>
        <taxon>Bursaphelenchus</taxon>
    </lineage>
</organism>
<dbReference type="Gene3D" id="1.10.510.10">
    <property type="entry name" value="Transferase(Phosphotransferase) domain 1"/>
    <property type="match status" value="1"/>
</dbReference>
<dbReference type="PROSITE" id="PS50011">
    <property type="entry name" value="PROTEIN_KINASE_DOM"/>
    <property type="match status" value="1"/>
</dbReference>
<reference evidence="3" key="2">
    <citation type="submission" date="2020-09" db="EMBL/GenBank/DDBJ databases">
        <authorList>
            <person name="Kikuchi T."/>
        </authorList>
    </citation>
    <scope>NUCLEOTIDE SEQUENCE</scope>
    <source>
        <strain evidence="3">Ka4C1</strain>
    </source>
</reference>
<accession>A0A1I7S3T3</accession>
<dbReference type="Proteomes" id="UP000095284">
    <property type="component" value="Unplaced"/>
</dbReference>
<dbReference type="Pfam" id="PF00069">
    <property type="entry name" value="Pkinase"/>
    <property type="match status" value="1"/>
</dbReference>
<evidence type="ECO:0000313" key="4">
    <source>
        <dbReference type="Proteomes" id="UP000095284"/>
    </source>
</evidence>
<dbReference type="Proteomes" id="UP000659654">
    <property type="component" value="Unassembled WGS sequence"/>
</dbReference>
<dbReference type="SUPFAM" id="SSF56112">
    <property type="entry name" value="Protein kinase-like (PK-like)"/>
    <property type="match status" value="1"/>
</dbReference>
<feature type="domain" description="Protein kinase" evidence="2">
    <location>
        <begin position="34"/>
        <end position="316"/>
    </location>
</feature>
<dbReference type="InterPro" id="IPR000719">
    <property type="entry name" value="Prot_kinase_dom"/>
</dbReference>
<name>A0A1I7S3T3_BURXY</name>
<feature type="region of interest" description="Disordered" evidence="1">
    <location>
        <begin position="323"/>
        <end position="369"/>
    </location>
</feature>
<keyword evidence="5" id="KW-1185">Reference proteome</keyword>
<protein>
    <submittedName>
        <fullName evidence="3">(pine wood nematode) hypothetical protein</fullName>
    </submittedName>
    <submittedName>
        <fullName evidence="6">Protein kinase domain-containing protein</fullName>
    </submittedName>
</protein>
<dbReference type="SMART" id="SM00220">
    <property type="entry name" value="S_TKc"/>
    <property type="match status" value="1"/>
</dbReference>
<evidence type="ECO:0000313" key="5">
    <source>
        <dbReference type="Proteomes" id="UP000659654"/>
    </source>
</evidence>
<feature type="compositionally biased region" description="Pro residues" evidence="1">
    <location>
        <begin position="360"/>
        <end position="369"/>
    </location>
</feature>